<keyword evidence="2" id="KW-1185">Reference proteome</keyword>
<sequence length="206" mass="23426">MAELSRLKRFIPVYTGNTDEAKRLFGGRPVYPRVYGEHITGVINVLVSIGLSPCIRGTHYPLLECHEHVRFIPVYTGNTVVSLSQSVNHQVYPRVYGEHIILLHDVVVFFGLSPCIRGTHIPQHFMMVLVRFIPVYTGNTHHQALKPIKPTVYPRVYGEHPPDKRQRDLDNGLSPCIRGTLIIYVKKLVSMRFIPVYTGNTLNISD</sequence>
<accession>A0AAJ3HRW6</accession>
<gene>
    <name evidence="1" type="ORF">M997_2542</name>
</gene>
<comment type="caution">
    <text evidence="1">The sequence shown here is derived from an EMBL/GenBank/DDBJ whole genome shotgun (WGS) entry which is preliminary data.</text>
</comment>
<dbReference type="Proteomes" id="UP000078250">
    <property type="component" value="Unassembled WGS sequence"/>
</dbReference>
<dbReference type="AlphaFoldDB" id="A0AAJ3HRW6"/>
<protein>
    <submittedName>
        <fullName evidence="1">Uncharacterized protein</fullName>
    </submittedName>
</protein>
<dbReference type="EMBL" id="LXEV01000029">
    <property type="protein sequence ID" value="OAT45910.1"/>
    <property type="molecule type" value="Genomic_DNA"/>
</dbReference>
<dbReference type="AntiFam" id="ANF00057">
    <property type="entry name" value="Translation of E. coli type CRISPR repeat"/>
</dbReference>
<reference evidence="1 2" key="1">
    <citation type="submission" date="2016-04" db="EMBL/GenBank/DDBJ databases">
        <title>ATOL: Assembling a taxonomically balanced genome-scale reconstruction of the evolutionary history of the Enterobacteriaceae.</title>
        <authorList>
            <person name="Plunkett G.III."/>
            <person name="Neeno-Eckwall E.C."/>
            <person name="Glasner J.D."/>
            <person name="Perna N.T."/>
        </authorList>
    </citation>
    <scope>NUCLEOTIDE SEQUENCE [LARGE SCALE GENOMIC DNA]</scope>
    <source>
        <strain evidence="1 2">ATCC 700826</strain>
    </source>
</reference>
<proteinExistence type="predicted"/>
<name>A0AAJ3HRW6_PROHU</name>
<evidence type="ECO:0000313" key="1">
    <source>
        <dbReference type="EMBL" id="OAT45910.1"/>
    </source>
</evidence>
<evidence type="ECO:0000313" key="2">
    <source>
        <dbReference type="Proteomes" id="UP000078250"/>
    </source>
</evidence>
<dbReference type="AntiFam" id="ANF00006">
    <property type="entry name" value="Translation of CRISPR region"/>
</dbReference>
<organism evidence="1 2">
    <name type="scientific">Proteus hauseri ATCC 700826</name>
    <dbReference type="NCBI Taxonomy" id="1354271"/>
    <lineage>
        <taxon>Bacteria</taxon>
        <taxon>Pseudomonadati</taxon>
        <taxon>Pseudomonadota</taxon>
        <taxon>Gammaproteobacteria</taxon>
        <taxon>Enterobacterales</taxon>
        <taxon>Morganellaceae</taxon>
        <taxon>Proteus</taxon>
    </lineage>
</organism>